<dbReference type="Proteomes" id="UP000195402">
    <property type="component" value="Unassembled WGS sequence"/>
</dbReference>
<dbReference type="InterPro" id="IPR044861">
    <property type="entry name" value="IPNS-like_FE2OG_OXY"/>
</dbReference>
<evidence type="ECO:0000313" key="4">
    <source>
        <dbReference type="EMBL" id="OVA04863.1"/>
    </source>
</evidence>
<dbReference type="OrthoDB" id="288590at2759"/>
<reference evidence="4 5" key="1">
    <citation type="journal article" date="2017" name="Mol. Plant">
        <title>The Genome of Medicinal Plant Macleaya cordata Provides New Insights into Benzylisoquinoline Alkaloids Metabolism.</title>
        <authorList>
            <person name="Liu X."/>
            <person name="Liu Y."/>
            <person name="Huang P."/>
            <person name="Ma Y."/>
            <person name="Qing Z."/>
            <person name="Tang Q."/>
            <person name="Cao H."/>
            <person name="Cheng P."/>
            <person name="Zheng Y."/>
            <person name="Yuan Z."/>
            <person name="Zhou Y."/>
            <person name="Liu J."/>
            <person name="Tang Z."/>
            <person name="Zhuo Y."/>
            <person name="Zhang Y."/>
            <person name="Yu L."/>
            <person name="Huang J."/>
            <person name="Yang P."/>
            <person name="Peng Q."/>
            <person name="Zhang J."/>
            <person name="Jiang W."/>
            <person name="Zhang Z."/>
            <person name="Lin K."/>
            <person name="Ro D.K."/>
            <person name="Chen X."/>
            <person name="Xiong X."/>
            <person name="Shang Y."/>
            <person name="Huang S."/>
            <person name="Zeng J."/>
        </authorList>
    </citation>
    <scope>NUCLEOTIDE SEQUENCE [LARGE SCALE GENOMIC DNA]</scope>
    <source>
        <strain evidence="5">cv. BLH2017</strain>
        <tissue evidence="4">Root</tissue>
    </source>
</reference>
<accession>A0A200Q345</accession>
<keyword evidence="5" id="KW-1185">Reference proteome</keyword>
<dbReference type="PANTHER" id="PTHR47991">
    <property type="entry name" value="OXOGLUTARATE/IRON-DEPENDENT DIOXYGENASE"/>
    <property type="match status" value="1"/>
</dbReference>
<dbReference type="InterPro" id="IPR050295">
    <property type="entry name" value="Plant_2OG-oxidoreductases"/>
</dbReference>
<dbReference type="STRING" id="56857.A0A200Q345"/>
<dbReference type="GO" id="GO:0046872">
    <property type="term" value="F:metal ion binding"/>
    <property type="evidence" value="ECO:0007669"/>
    <property type="project" value="UniProtKB-KW"/>
</dbReference>
<keyword evidence="1" id="KW-0479">Metal-binding</keyword>
<evidence type="ECO:0000259" key="3">
    <source>
        <dbReference type="PROSITE" id="PS51471"/>
    </source>
</evidence>
<dbReference type="InterPro" id="IPR005123">
    <property type="entry name" value="Oxoglu/Fe-dep_dioxygenase_dom"/>
</dbReference>
<organism evidence="4 5">
    <name type="scientific">Macleaya cordata</name>
    <name type="common">Five-seeded plume-poppy</name>
    <name type="synonym">Bocconia cordata</name>
    <dbReference type="NCBI Taxonomy" id="56857"/>
    <lineage>
        <taxon>Eukaryota</taxon>
        <taxon>Viridiplantae</taxon>
        <taxon>Streptophyta</taxon>
        <taxon>Embryophyta</taxon>
        <taxon>Tracheophyta</taxon>
        <taxon>Spermatophyta</taxon>
        <taxon>Magnoliopsida</taxon>
        <taxon>Ranunculales</taxon>
        <taxon>Papaveraceae</taxon>
        <taxon>Papaveroideae</taxon>
        <taxon>Macleaya</taxon>
    </lineage>
</organism>
<evidence type="ECO:0000256" key="1">
    <source>
        <dbReference type="ARBA" id="ARBA00022723"/>
    </source>
</evidence>
<feature type="domain" description="Fe2OG dioxygenase" evidence="3">
    <location>
        <begin position="78"/>
        <end position="158"/>
    </location>
</feature>
<name>A0A200Q345_MACCD</name>
<sequence>MLDKQLLSSPASGFYRNGSEKIQSRIFECGQTEPNNFVSTVYREVALEYLKTSSKMVRRILEVLFGNLGVEEEYLCMGAMKVNMNFYPPCPDLELTVGVAPHSDLGILAVLLQDGIGGLHVKINEDEQEESNGEWIEISPIPNALVINVDDCLQVSNH</sequence>
<keyword evidence="4" id="KW-0223">Dioxygenase</keyword>
<gene>
    <name evidence="4" type="ORF">BVC80_869g42</name>
</gene>
<dbReference type="InParanoid" id="A0A200Q345"/>
<proteinExistence type="predicted"/>
<dbReference type="GO" id="GO:0051213">
    <property type="term" value="F:dioxygenase activity"/>
    <property type="evidence" value="ECO:0007669"/>
    <property type="project" value="UniProtKB-KW"/>
</dbReference>
<dbReference type="SUPFAM" id="SSF51197">
    <property type="entry name" value="Clavaminate synthase-like"/>
    <property type="match status" value="1"/>
</dbReference>
<dbReference type="AlphaFoldDB" id="A0A200Q345"/>
<comment type="caution">
    <text evidence="4">The sequence shown here is derived from an EMBL/GenBank/DDBJ whole genome shotgun (WGS) entry which is preliminary data.</text>
</comment>
<evidence type="ECO:0000256" key="2">
    <source>
        <dbReference type="ARBA" id="ARBA00023004"/>
    </source>
</evidence>
<dbReference type="OMA" id="VEEEYLC"/>
<keyword evidence="4" id="KW-0560">Oxidoreductase</keyword>
<protein>
    <submittedName>
        <fullName evidence="4">Oxoglutarate/iron-dependent dioxygenase</fullName>
    </submittedName>
</protein>
<dbReference type="PROSITE" id="PS51471">
    <property type="entry name" value="FE2OG_OXY"/>
    <property type="match status" value="1"/>
</dbReference>
<keyword evidence="2" id="KW-0408">Iron</keyword>
<dbReference type="EMBL" id="MVGT01003215">
    <property type="protein sequence ID" value="OVA04863.1"/>
    <property type="molecule type" value="Genomic_DNA"/>
</dbReference>
<dbReference type="Pfam" id="PF03171">
    <property type="entry name" value="2OG-FeII_Oxy"/>
    <property type="match status" value="1"/>
</dbReference>
<evidence type="ECO:0000313" key="5">
    <source>
        <dbReference type="Proteomes" id="UP000195402"/>
    </source>
</evidence>
<dbReference type="Gene3D" id="2.60.120.330">
    <property type="entry name" value="B-lactam Antibiotic, Isopenicillin N Synthase, Chain"/>
    <property type="match status" value="1"/>
</dbReference>
<dbReference type="InterPro" id="IPR027443">
    <property type="entry name" value="IPNS-like_sf"/>
</dbReference>